<dbReference type="AlphaFoldDB" id="A0A4Y2QGN2"/>
<evidence type="ECO:0000256" key="1">
    <source>
        <dbReference type="SAM" id="MobiDB-lite"/>
    </source>
</evidence>
<dbReference type="Proteomes" id="UP000499080">
    <property type="component" value="Unassembled WGS sequence"/>
</dbReference>
<evidence type="ECO:0000313" key="2">
    <source>
        <dbReference type="EMBL" id="GBN62386.1"/>
    </source>
</evidence>
<name>A0A4Y2QGN2_ARAVE</name>
<keyword evidence="3" id="KW-1185">Reference proteome</keyword>
<comment type="caution">
    <text evidence="2">The sequence shown here is derived from an EMBL/GenBank/DDBJ whole genome shotgun (WGS) entry which is preliminary data.</text>
</comment>
<feature type="compositionally biased region" description="Polar residues" evidence="1">
    <location>
        <begin position="76"/>
        <end position="98"/>
    </location>
</feature>
<gene>
    <name evidence="2" type="ORF">AVEN_138999_1</name>
</gene>
<organism evidence="2 3">
    <name type="scientific">Araneus ventricosus</name>
    <name type="common">Orbweaver spider</name>
    <name type="synonym">Epeira ventricosa</name>
    <dbReference type="NCBI Taxonomy" id="182803"/>
    <lineage>
        <taxon>Eukaryota</taxon>
        <taxon>Metazoa</taxon>
        <taxon>Ecdysozoa</taxon>
        <taxon>Arthropoda</taxon>
        <taxon>Chelicerata</taxon>
        <taxon>Arachnida</taxon>
        <taxon>Araneae</taxon>
        <taxon>Araneomorphae</taxon>
        <taxon>Entelegynae</taxon>
        <taxon>Araneoidea</taxon>
        <taxon>Araneidae</taxon>
        <taxon>Araneus</taxon>
    </lineage>
</organism>
<sequence>MINPTTPNPQQISIEVETEDLNKSLHHLRDIIHYKEGVSEIPSSLRTKAEDYFSSIEQQFKKLLSTFQVQQATCNTNQDKSTQAALPTSTPFGATTILQDPASGDFHQTYNFTSPPASHNSMEPEHPSH</sequence>
<feature type="region of interest" description="Disordered" evidence="1">
    <location>
        <begin position="76"/>
        <end position="129"/>
    </location>
</feature>
<protein>
    <submittedName>
        <fullName evidence="2">Uncharacterized protein</fullName>
    </submittedName>
</protein>
<feature type="compositionally biased region" description="Polar residues" evidence="1">
    <location>
        <begin position="106"/>
        <end position="121"/>
    </location>
</feature>
<accession>A0A4Y2QGN2</accession>
<proteinExistence type="predicted"/>
<evidence type="ECO:0000313" key="3">
    <source>
        <dbReference type="Proteomes" id="UP000499080"/>
    </source>
</evidence>
<dbReference type="EMBL" id="BGPR01013816">
    <property type="protein sequence ID" value="GBN62386.1"/>
    <property type="molecule type" value="Genomic_DNA"/>
</dbReference>
<reference evidence="2 3" key="1">
    <citation type="journal article" date="2019" name="Sci. Rep.">
        <title>Orb-weaving spider Araneus ventricosus genome elucidates the spidroin gene catalogue.</title>
        <authorList>
            <person name="Kono N."/>
            <person name="Nakamura H."/>
            <person name="Ohtoshi R."/>
            <person name="Moran D.A.P."/>
            <person name="Shinohara A."/>
            <person name="Yoshida Y."/>
            <person name="Fujiwara M."/>
            <person name="Mori M."/>
            <person name="Tomita M."/>
            <person name="Arakawa K."/>
        </authorList>
    </citation>
    <scope>NUCLEOTIDE SEQUENCE [LARGE SCALE GENOMIC DNA]</scope>
</reference>